<evidence type="ECO:0000313" key="2">
    <source>
        <dbReference type="Proteomes" id="UP000069001"/>
    </source>
</evidence>
<name>A0A124SKS4_BURCE</name>
<dbReference type="RefSeq" id="WP_059732949.1">
    <property type="nucleotide sequence ID" value="NZ_LOYH01000107.1"/>
</dbReference>
<dbReference type="AlphaFoldDB" id="A0A124SKS4"/>
<dbReference type="Proteomes" id="UP000069001">
    <property type="component" value="Unassembled WGS sequence"/>
</dbReference>
<protein>
    <submittedName>
        <fullName evidence="1">Addiction module toxin RelE</fullName>
    </submittedName>
</protein>
<sequence>MGINSSLDPYINPLYWLGSALKDLKAMPEAVQDTVGYALYLAQTGRKHDHAKPLRGFGSAGVLEVVESEDNGTYRAVYTVKLGNSVYVLHSFQKKSSSGIATPKPDVDLIRERLKAAEAHAKGESR</sequence>
<gene>
    <name evidence="1" type="ORF">WS90_34205</name>
</gene>
<proteinExistence type="predicted"/>
<evidence type="ECO:0000313" key="1">
    <source>
        <dbReference type="EMBL" id="KVK72242.1"/>
    </source>
</evidence>
<reference evidence="1 2" key="1">
    <citation type="submission" date="2015-11" db="EMBL/GenBank/DDBJ databases">
        <title>Expanding the genomic diversity of Burkholderia species for the development of highly accurate diagnostics.</title>
        <authorList>
            <person name="Sahl J."/>
            <person name="Keim P."/>
            <person name="Wagner D."/>
        </authorList>
    </citation>
    <scope>NUCLEOTIDE SEQUENCE [LARGE SCALE GENOMIC DNA]</scope>
    <source>
        <strain evidence="1 2">MSMB1302</strain>
    </source>
</reference>
<dbReference type="Pfam" id="PF05973">
    <property type="entry name" value="Gp49"/>
    <property type="match status" value="1"/>
</dbReference>
<comment type="caution">
    <text evidence="1">The sequence shown here is derived from an EMBL/GenBank/DDBJ whole genome shotgun (WGS) entry which is preliminary data.</text>
</comment>
<organism evidence="1 2">
    <name type="scientific">Burkholderia cepacia</name>
    <name type="common">Pseudomonas cepacia</name>
    <dbReference type="NCBI Taxonomy" id="292"/>
    <lineage>
        <taxon>Bacteria</taxon>
        <taxon>Pseudomonadati</taxon>
        <taxon>Pseudomonadota</taxon>
        <taxon>Betaproteobacteria</taxon>
        <taxon>Burkholderiales</taxon>
        <taxon>Burkholderiaceae</taxon>
        <taxon>Burkholderia</taxon>
        <taxon>Burkholderia cepacia complex</taxon>
    </lineage>
</organism>
<dbReference type="InterPro" id="IPR009241">
    <property type="entry name" value="HigB-like"/>
</dbReference>
<dbReference type="EMBL" id="LOYH01000107">
    <property type="protein sequence ID" value="KVK72242.1"/>
    <property type="molecule type" value="Genomic_DNA"/>
</dbReference>
<accession>A0A124SKS4</accession>